<comment type="caution">
    <text evidence="15">The sequence shown here is derived from an EMBL/GenBank/DDBJ whole genome shotgun (WGS) entry which is preliminary data.</text>
</comment>
<keyword evidence="3 12" id="KW-0479">Metal-binding</keyword>
<keyword evidence="7 12" id="KW-0862">Zinc</keyword>
<dbReference type="GO" id="GO:0008270">
    <property type="term" value="F:zinc ion binding"/>
    <property type="evidence" value="ECO:0007669"/>
    <property type="project" value="UniProtKB-UniRule"/>
</dbReference>
<feature type="binding site" evidence="12">
    <location>
        <position position="499"/>
    </location>
    <ligand>
        <name>Zn(2+)</name>
        <dbReference type="ChEBI" id="CHEBI:29105"/>
        <label>2</label>
    </ligand>
</feature>
<evidence type="ECO:0000256" key="3">
    <source>
        <dbReference type="ARBA" id="ARBA00022723"/>
    </source>
</evidence>
<feature type="binding site" evidence="12">
    <location>
        <position position="515"/>
    </location>
    <ligand>
        <name>Zn(2+)</name>
        <dbReference type="ChEBI" id="CHEBI:29105"/>
        <label>1</label>
    </ligand>
</feature>
<dbReference type="GO" id="GO:1990077">
    <property type="term" value="C:primosome complex"/>
    <property type="evidence" value="ECO:0007669"/>
    <property type="project" value="UniProtKB-UniRule"/>
</dbReference>
<comment type="cofactor">
    <cofactor evidence="12">
        <name>Zn(2+)</name>
        <dbReference type="ChEBI" id="CHEBI:29105"/>
    </cofactor>
    <text evidence="12">Binds 2 zinc ions per subunit.</text>
</comment>
<keyword evidence="2 12" id="KW-0235">DNA replication</keyword>
<gene>
    <name evidence="12" type="primary">priA</name>
    <name evidence="15" type="ORF">HMPREF0647_01075</name>
</gene>
<dbReference type="Gene3D" id="3.40.1440.60">
    <property type="entry name" value="PriA, 3(prime) DNA-binding domain"/>
    <property type="match status" value="1"/>
</dbReference>
<name>A0A096CKA8_9BACT</name>
<organism evidence="15 16">
    <name type="scientific">Prevotella bivia DNF00320</name>
    <dbReference type="NCBI Taxonomy" id="1401068"/>
    <lineage>
        <taxon>Bacteria</taxon>
        <taxon>Pseudomonadati</taxon>
        <taxon>Bacteroidota</taxon>
        <taxon>Bacteroidia</taxon>
        <taxon>Bacteroidales</taxon>
        <taxon>Prevotellaceae</taxon>
        <taxon>Prevotella</taxon>
    </lineage>
</organism>
<dbReference type="InterPro" id="IPR041236">
    <property type="entry name" value="PriA_C"/>
</dbReference>
<dbReference type="InterPro" id="IPR040498">
    <property type="entry name" value="PriA_CRR"/>
</dbReference>
<dbReference type="SMART" id="SM00490">
    <property type="entry name" value="HELICc"/>
    <property type="match status" value="1"/>
</dbReference>
<reference evidence="15 16" key="1">
    <citation type="submission" date="2014-07" db="EMBL/GenBank/DDBJ databases">
        <authorList>
            <person name="McCorrison J."/>
            <person name="Sanka R."/>
            <person name="Torralba M."/>
            <person name="Gillis M."/>
            <person name="Haft D.H."/>
            <person name="Methe B."/>
            <person name="Sutton G."/>
            <person name="Nelson K.E."/>
        </authorList>
    </citation>
    <scope>NUCLEOTIDE SEQUENCE [LARGE SCALE GENOMIC DNA]</scope>
    <source>
        <strain evidence="15 16">DNF00320</strain>
    </source>
</reference>
<dbReference type="InterPro" id="IPR001650">
    <property type="entry name" value="Helicase_C-like"/>
</dbReference>
<keyword evidence="5 12" id="KW-0378">Hydrolase</keyword>
<dbReference type="Pfam" id="PF17764">
    <property type="entry name" value="PriA_3primeBD"/>
    <property type="match status" value="1"/>
</dbReference>
<keyword evidence="8 12" id="KW-0067">ATP-binding</keyword>
<keyword evidence="1 12" id="KW-0639">Primosome</keyword>
<dbReference type="Pfam" id="PF00271">
    <property type="entry name" value="Helicase_C"/>
    <property type="match status" value="1"/>
</dbReference>
<dbReference type="FunFam" id="3.40.50.300:FF:000489">
    <property type="entry name" value="Primosome assembly protein PriA"/>
    <property type="match status" value="1"/>
</dbReference>
<dbReference type="Pfam" id="PF18074">
    <property type="entry name" value="PriA_C"/>
    <property type="match status" value="1"/>
</dbReference>
<dbReference type="PROSITE" id="PS51192">
    <property type="entry name" value="HELICASE_ATP_BIND_1"/>
    <property type="match status" value="1"/>
</dbReference>
<evidence type="ECO:0000256" key="9">
    <source>
        <dbReference type="ARBA" id="ARBA00023125"/>
    </source>
</evidence>
<keyword evidence="6 12" id="KW-0347">Helicase</keyword>
<dbReference type="RefSeq" id="WP_036865854.1">
    <property type="nucleotide sequence ID" value="NZ_JRNQ01000004.1"/>
</dbReference>
<comment type="catalytic activity">
    <reaction evidence="11 12">
        <text>ATP + H2O = ADP + phosphate + H(+)</text>
        <dbReference type="Rhea" id="RHEA:13065"/>
        <dbReference type="ChEBI" id="CHEBI:15377"/>
        <dbReference type="ChEBI" id="CHEBI:15378"/>
        <dbReference type="ChEBI" id="CHEBI:30616"/>
        <dbReference type="ChEBI" id="CHEBI:43474"/>
        <dbReference type="ChEBI" id="CHEBI:456216"/>
        <dbReference type="EC" id="5.6.2.4"/>
    </reaction>
</comment>
<evidence type="ECO:0000256" key="11">
    <source>
        <dbReference type="ARBA" id="ARBA00048988"/>
    </source>
</evidence>
<dbReference type="GO" id="GO:0043138">
    <property type="term" value="F:3'-5' DNA helicase activity"/>
    <property type="evidence" value="ECO:0007669"/>
    <property type="project" value="UniProtKB-EC"/>
</dbReference>
<evidence type="ECO:0000256" key="4">
    <source>
        <dbReference type="ARBA" id="ARBA00022741"/>
    </source>
</evidence>
<comment type="subunit">
    <text evidence="12">Component of the replication restart primosome.</text>
</comment>
<dbReference type="InterPro" id="IPR014001">
    <property type="entry name" value="Helicase_ATP-bd"/>
</dbReference>
<dbReference type="PROSITE" id="PS51194">
    <property type="entry name" value="HELICASE_CTER"/>
    <property type="match status" value="1"/>
</dbReference>
<evidence type="ECO:0000256" key="1">
    <source>
        <dbReference type="ARBA" id="ARBA00022515"/>
    </source>
</evidence>
<evidence type="ECO:0000256" key="8">
    <source>
        <dbReference type="ARBA" id="ARBA00022840"/>
    </source>
</evidence>
<dbReference type="Pfam" id="PF18319">
    <property type="entry name" value="Zn_ribbon_PriA"/>
    <property type="match status" value="1"/>
</dbReference>
<dbReference type="GO" id="GO:0006302">
    <property type="term" value="P:double-strand break repair"/>
    <property type="evidence" value="ECO:0007669"/>
    <property type="project" value="InterPro"/>
</dbReference>
<comment type="similarity">
    <text evidence="12">Belongs to the helicase family. PriA subfamily.</text>
</comment>
<comment type="catalytic activity">
    <reaction evidence="12">
        <text>Couples ATP hydrolysis with the unwinding of duplex DNA by translocating in the 3'-5' direction.</text>
        <dbReference type="EC" id="5.6.2.4"/>
    </reaction>
</comment>
<accession>A0A096CKA8</accession>
<dbReference type="InterPro" id="IPR027417">
    <property type="entry name" value="P-loop_NTPase"/>
</dbReference>
<proteinExistence type="inferred from homology"/>
<dbReference type="CDD" id="cd17929">
    <property type="entry name" value="DEXHc_priA"/>
    <property type="match status" value="1"/>
</dbReference>
<dbReference type="InterPro" id="IPR042115">
    <property type="entry name" value="PriA_3primeBD_sf"/>
</dbReference>
<dbReference type="AlphaFoldDB" id="A0A096CKA8"/>
<evidence type="ECO:0000259" key="14">
    <source>
        <dbReference type="PROSITE" id="PS51194"/>
    </source>
</evidence>
<feature type="binding site" evidence="12">
    <location>
        <position position="472"/>
    </location>
    <ligand>
        <name>Zn(2+)</name>
        <dbReference type="ChEBI" id="CHEBI:29105"/>
        <label>1</label>
    </ligand>
</feature>
<dbReference type="GO" id="GO:0003677">
    <property type="term" value="F:DNA binding"/>
    <property type="evidence" value="ECO:0007669"/>
    <property type="project" value="UniProtKB-UniRule"/>
</dbReference>
<feature type="binding site" evidence="12">
    <location>
        <position position="484"/>
    </location>
    <ligand>
        <name>Zn(2+)</name>
        <dbReference type="ChEBI" id="CHEBI:29105"/>
        <label>2</label>
    </ligand>
</feature>
<dbReference type="EMBL" id="JRNQ01000004">
    <property type="protein sequence ID" value="KGF45734.1"/>
    <property type="molecule type" value="Genomic_DNA"/>
</dbReference>
<feature type="binding site" evidence="12">
    <location>
        <position position="502"/>
    </location>
    <ligand>
        <name>Zn(2+)</name>
        <dbReference type="ChEBI" id="CHEBI:29105"/>
        <label>2</label>
    </ligand>
</feature>
<feature type="binding site" evidence="12">
    <location>
        <position position="481"/>
    </location>
    <ligand>
        <name>Zn(2+)</name>
        <dbReference type="ChEBI" id="CHEBI:29105"/>
        <label>2</label>
    </ligand>
</feature>
<dbReference type="Pfam" id="PF00270">
    <property type="entry name" value="DEAD"/>
    <property type="match status" value="1"/>
</dbReference>
<dbReference type="SUPFAM" id="SSF52540">
    <property type="entry name" value="P-loop containing nucleoside triphosphate hydrolases"/>
    <property type="match status" value="2"/>
</dbReference>
<dbReference type="GO" id="GO:0006269">
    <property type="term" value="P:DNA replication, synthesis of primer"/>
    <property type="evidence" value="ECO:0007669"/>
    <property type="project" value="UniProtKB-KW"/>
</dbReference>
<evidence type="ECO:0000256" key="6">
    <source>
        <dbReference type="ARBA" id="ARBA00022806"/>
    </source>
</evidence>
<feature type="domain" description="Helicase ATP-binding" evidence="13">
    <location>
        <begin position="241"/>
        <end position="409"/>
    </location>
</feature>
<dbReference type="SMART" id="SM00487">
    <property type="entry name" value="DEXDc"/>
    <property type="match status" value="1"/>
</dbReference>
<evidence type="ECO:0000313" key="16">
    <source>
        <dbReference type="Proteomes" id="UP000029525"/>
    </source>
</evidence>
<evidence type="ECO:0000256" key="5">
    <source>
        <dbReference type="ARBA" id="ARBA00022801"/>
    </source>
</evidence>
<dbReference type="GO" id="GO:0016887">
    <property type="term" value="F:ATP hydrolysis activity"/>
    <property type="evidence" value="ECO:0007669"/>
    <property type="project" value="RHEA"/>
</dbReference>
<dbReference type="InterPro" id="IPR011545">
    <property type="entry name" value="DEAD/DEAH_box_helicase_dom"/>
</dbReference>
<dbReference type="GO" id="GO:0005524">
    <property type="term" value="F:ATP binding"/>
    <property type="evidence" value="ECO:0007669"/>
    <property type="project" value="UniProtKB-UniRule"/>
</dbReference>
<feature type="domain" description="Helicase C-terminal" evidence="14">
    <location>
        <begin position="507"/>
        <end position="665"/>
    </location>
</feature>
<evidence type="ECO:0000256" key="7">
    <source>
        <dbReference type="ARBA" id="ARBA00022833"/>
    </source>
</evidence>
<keyword evidence="9 12" id="KW-0238">DNA-binding</keyword>
<feature type="binding site" evidence="12">
    <location>
        <position position="512"/>
    </location>
    <ligand>
        <name>Zn(2+)</name>
        <dbReference type="ChEBI" id="CHEBI:29105"/>
        <label>1</label>
    </ligand>
</feature>
<evidence type="ECO:0000256" key="10">
    <source>
        <dbReference type="ARBA" id="ARBA00023235"/>
    </source>
</evidence>
<feature type="binding site" evidence="12">
    <location>
        <position position="475"/>
    </location>
    <ligand>
        <name>Zn(2+)</name>
        <dbReference type="ChEBI" id="CHEBI:29105"/>
        <label>1</label>
    </ligand>
</feature>
<dbReference type="OrthoDB" id="9759544at2"/>
<evidence type="ECO:0000313" key="15">
    <source>
        <dbReference type="EMBL" id="KGF45734.1"/>
    </source>
</evidence>
<protein>
    <recommendedName>
        <fullName evidence="12">Replication restart protein PriA</fullName>
    </recommendedName>
    <alternativeName>
        <fullName evidence="12">ATP-dependent DNA helicase PriA</fullName>
        <ecNumber evidence="12">5.6.2.4</ecNumber>
    </alternativeName>
    <alternativeName>
        <fullName evidence="12">DNA 3'-5' helicase PriA</fullName>
    </alternativeName>
</protein>
<evidence type="ECO:0000256" key="12">
    <source>
        <dbReference type="HAMAP-Rule" id="MF_00983"/>
    </source>
</evidence>
<dbReference type="GO" id="GO:0006310">
    <property type="term" value="P:DNA recombination"/>
    <property type="evidence" value="ECO:0007669"/>
    <property type="project" value="InterPro"/>
</dbReference>
<dbReference type="Proteomes" id="UP000029525">
    <property type="component" value="Unassembled WGS sequence"/>
</dbReference>
<dbReference type="PANTHER" id="PTHR30580">
    <property type="entry name" value="PRIMOSOMAL PROTEIN N"/>
    <property type="match status" value="1"/>
</dbReference>
<comment type="function">
    <text evidence="12">Initiates the restart of stalled replication forks, which reloads the replicative helicase on sites other than the origin of replication. Recognizes and binds to abandoned replication forks and remodels them to uncover a helicase loading site. Promotes assembly of the primosome at these replication forks.</text>
</comment>
<dbReference type="NCBIfam" id="TIGR00595">
    <property type="entry name" value="priA"/>
    <property type="match status" value="1"/>
</dbReference>
<evidence type="ECO:0000256" key="2">
    <source>
        <dbReference type="ARBA" id="ARBA00022705"/>
    </source>
</evidence>
<dbReference type="FunFam" id="3.40.1440.60:FF:000001">
    <property type="entry name" value="Primosomal protein N"/>
    <property type="match status" value="1"/>
</dbReference>
<dbReference type="EC" id="5.6.2.4" evidence="12"/>
<dbReference type="Gene3D" id="3.40.50.300">
    <property type="entry name" value="P-loop containing nucleotide triphosphate hydrolases"/>
    <property type="match status" value="2"/>
</dbReference>
<dbReference type="GO" id="GO:0006270">
    <property type="term" value="P:DNA replication initiation"/>
    <property type="evidence" value="ECO:0007669"/>
    <property type="project" value="TreeGrafter"/>
</dbReference>
<dbReference type="PANTHER" id="PTHR30580:SF0">
    <property type="entry name" value="PRIMOSOMAL PROTEIN N"/>
    <property type="match status" value="1"/>
</dbReference>
<evidence type="ECO:0000259" key="13">
    <source>
        <dbReference type="PROSITE" id="PS51192"/>
    </source>
</evidence>
<dbReference type="CDD" id="cd18804">
    <property type="entry name" value="SF2_C_priA"/>
    <property type="match status" value="1"/>
</dbReference>
<keyword evidence="10 12" id="KW-0413">Isomerase</keyword>
<keyword evidence="4 12" id="KW-0547">Nucleotide-binding</keyword>
<sequence length="765" mass="87177">MAYANIVLPVPLDAQFSYIVPDALADKVQVGMRVVVPFGKTKTYVGIVSLYPAPEPANSVDEKGKKITFKEILSIFEPTPILVPEQLKLWQWMSNYYMTPIGDVYKAAFPSGLKTEDKYKPRTELYITLSDIYKNNEALNLLLNAFGRAKKQQEVLMTYLQLAGVDTINSLNSDSLLREVTREELLNEAHCSLSVIHALVERKVLRTYEKEVGRLQTGIATHYEKIKPLNEAQTDAYNHLLLQMMQHPVTLLHGVTSSGKTEIYIHLIQKAIEEHKQVLYLVPEIALTVQMTSRLQAVFGDKLGIYHSKYSDAERVEIWKKQLSNHPYDVILGARSAVFLPFQQLGLVIVDEEHEQSFKQQDPAPRYHARSAAIILANMYKAKVLLGTATPSIETYFNAKNGKFGFVELSRRYKDIQLPQVEIVDIKDLRRRKMMKGPFSPRLLSAVREALEHGQQAILFQNRRGFAPMVECKQCGWVPKCPNCDVSLTLHKNMNILSCHYCGYTYKVPTACPCCEGTDIRGRGYGTEKIEDEISSLLPEAKIARMDLDTTRTHNAYDRIINEFSEGKTNLLIGTQMITKGLDFDKVSVVGILDADSMLNYPDFRAYEQAFMMMCQVSGRAGRKGKQGLVILQTKNQELPIIQQVVHNDYQNFYRNVLEERKDFHYPPFYRLIYVYLKHREENVVESAGYELGSRLREVLGNRVLGPDKPAVARVKTLNIRKIVLKLENGIDMTRAKQVLRQVQAAMSKDKRYGALVVYYDVDPL</sequence>
<dbReference type="InterPro" id="IPR005259">
    <property type="entry name" value="PriA"/>
</dbReference>
<dbReference type="HAMAP" id="MF_00983">
    <property type="entry name" value="PriA"/>
    <property type="match status" value="1"/>
</dbReference>
<dbReference type="InterPro" id="IPR041222">
    <property type="entry name" value="PriA_3primeBD"/>
</dbReference>